<dbReference type="InterPro" id="IPR001610">
    <property type="entry name" value="PAC"/>
</dbReference>
<dbReference type="SUPFAM" id="SSF55785">
    <property type="entry name" value="PYP-like sensor domain (PAS domain)"/>
    <property type="match status" value="2"/>
</dbReference>
<keyword evidence="6" id="KW-1185">Reference proteome</keyword>
<dbReference type="SUPFAM" id="SSF55073">
    <property type="entry name" value="Nucleotide cyclase"/>
    <property type="match status" value="1"/>
</dbReference>
<evidence type="ECO:0000256" key="1">
    <source>
        <dbReference type="SAM" id="Coils"/>
    </source>
</evidence>
<dbReference type="STRING" id="583345.Mmol_1925"/>
<dbReference type="KEGG" id="mmb:Mmol_1925"/>
<evidence type="ECO:0000259" key="4">
    <source>
        <dbReference type="PROSITE" id="PS50887"/>
    </source>
</evidence>
<protein>
    <submittedName>
        <fullName evidence="5">Diguanylate cyclase with PAS/PAC sensor</fullName>
    </submittedName>
</protein>
<feature type="domain" description="PAS" evidence="2">
    <location>
        <begin position="255"/>
        <end position="327"/>
    </location>
</feature>
<dbReference type="InterPro" id="IPR052163">
    <property type="entry name" value="DGC-Regulatory_Protein"/>
</dbReference>
<proteinExistence type="predicted"/>
<dbReference type="SMART" id="SM00267">
    <property type="entry name" value="GGDEF"/>
    <property type="match status" value="1"/>
</dbReference>
<dbReference type="PROSITE" id="PS50113">
    <property type="entry name" value="PAC"/>
    <property type="match status" value="1"/>
</dbReference>
<dbReference type="eggNOG" id="COG3706">
    <property type="taxonomic scope" value="Bacteria"/>
</dbReference>
<dbReference type="InterPro" id="IPR029787">
    <property type="entry name" value="Nucleotide_cyclase"/>
</dbReference>
<dbReference type="Pfam" id="PF08448">
    <property type="entry name" value="PAS_4"/>
    <property type="match status" value="1"/>
</dbReference>
<dbReference type="CDD" id="cd01949">
    <property type="entry name" value="GGDEF"/>
    <property type="match status" value="1"/>
</dbReference>
<dbReference type="SMART" id="SM00091">
    <property type="entry name" value="PAS"/>
    <property type="match status" value="2"/>
</dbReference>
<dbReference type="CDD" id="cd00130">
    <property type="entry name" value="PAS"/>
    <property type="match status" value="1"/>
</dbReference>
<feature type="domain" description="PAC" evidence="3">
    <location>
        <begin position="201"/>
        <end position="254"/>
    </location>
</feature>
<dbReference type="AlphaFoldDB" id="C6WYA9"/>
<dbReference type="GO" id="GO:0003824">
    <property type="term" value="F:catalytic activity"/>
    <property type="evidence" value="ECO:0007669"/>
    <property type="project" value="UniProtKB-ARBA"/>
</dbReference>
<dbReference type="SMART" id="SM00086">
    <property type="entry name" value="PAC"/>
    <property type="match status" value="2"/>
</dbReference>
<sequence>MANKQQENTSSIKFKFALTPDALLCEQVEGDAKRLTGWSPAQLSSANPALKTIFHPDDLDIYDVIFSHASQTEPVTLTFRIVDKKGVAKILRATYQKYLDVDHLKTDITLTLTQPEVNHEVAHGMMYDSFLAMLENTDDYIYFKNRNHQFTSASQTIVDITHGISHWSELVGKTDYDVLPREYADIYYTLEKKIFNGCLPMAQEVQPLLNYYGKPGWVDNRKYAMKDKDGHIIGLFGIARDITELKNAEAQLRKSEDRMRLALVAANQAWFDLDIATGEMTASDEYPQILGYAAGELDHSLQEWQAALHPEDSARVMSLLNECLAGGDSASIDYRRRAKSGDWVWMNSVFKIAEFNALHQPIRMIGVHANIHSRKLLELELNQKAHIDYLTELNNRGHFMEQAEKELSRSQRYQKDMAMFMMDIDFFKKINDSHGHKIGDIVLKKLADVCRQTLREVDIIGRIGGEEFAILLPETNRAEALEVAERLRLAVADSKVPMKDGLPVQYTVSIGVSSVASADDNIDMLLSRADQALYQAKQSGRNRVCAAI</sequence>
<reference evidence="5 6" key="2">
    <citation type="journal article" date="2011" name="J. Bacteriol.">
        <title>Genomes of three methylotrophs from a single niche uncover genetic and metabolic divergence of Methylophilaceae.</title>
        <authorList>
            <person name="Lapidus A."/>
            <person name="Clum A."/>
            <person name="Labutti K."/>
            <person name="Kaluzhnaya M.G."/>
            <person name="Lim S."/>
            <person name="Beck D.A."/>
            <person name="Glavina Del Rio T."/>
            <person name="Nolan M."/>
            <person name="Mavromatis K."/>
            <person name="Huntemann M."/>
            <person name="Lucas S."/>
            <person name="Lidstrom M.E."/>
            <person name="Ivanova N."/>
            <person name="Chistoserdova L."/>
        </authorList>
    </citation>
    <scope>NUCLEOTIDE SEQUENCE [LARGE SCALE GENOMIC DNA]</scope>
    <source>
        <strain evidence="6">JLW8 / ATCC BAA-1282 / DSM 17540</strain>
    </source>
</reference>
<evidence type="ECO:0000313" key="6">
    <source>
        <dbReference type="Proteomes" id="UP000002742"/>
    </source>
</evidence>
<organism evidence="5 6">
    <name type="scientific">Methylotenera mobilis (strain JLW8 / ATCC BAA-1282 / DSM 17540)</name>
    <dbReference type="NCBI Taxonomy" id="583345"/>
    <lineage>
        <taxon>Bacteria</taxon>
        <taxon>Pseudomonadati</taxon>
        <taxon>Pseudomonadota</taxon>
        <taxon>Betaproteobacteria</taxon>
        <taxon>Nitrosomonadales</taxon>
        <taxon>Methylophilaceae</taxon>
        <taxon>Methylotenera</taxon>
    </lineage>
</organism>
<dbReference type="InterPro" id="IPR013656">
    <property type="entry name" value="PAS_4"/>
</dbReference>
<feature type="domain" description="GGDEF" evidence="4">
    <location>
        <begin position="415"/>
        <end position="548"/>
    </location>
</feature>
<dbReference type="EMBL" id="CP001672">
    <property type="protein sequence ID" value="ACT48828.1"/>
    <property type="molecule type" value="Genomic_DNA"/>
</dbReference>
<dbReference type="OrthoDB" id="9813903at2"/>
<dbReference type="InterPro" id="IPR043128">
    <property type="entry name" value="Rev_trsase/Diguanyl_cyclase"/>
</dbReference>
<dbReference type="FunFam" id="3.30.70.270:FF:000001">
    <property type="entry name" value="Diguanylate cyclase domain protein"/>
    <property type="match status" value="1"/>
</dbReference>
<accession>C6WYA9</accession>
<dbReference type="PROSITE" id="PS50112">
    <property type="entry name" value="PAS"/>
    <property type="match status" value="1"/>
</dbReference>
<dbReference type="InterPro" id="IPR000160">
    <property type="entry name" value="GGDEF_dom"/>
</dbReference>
<dbReference type="InterPro" id="IPR035965">
    <property type="entry name" value="PAS-like_dom_sf"/>
</dbReference>
<feature type="coiled-coil region" evidence="1">
    <location>
        <begin position="238"/>
        <end position="265"/>
    </location>
</feature>
<dbReference type="NCBIfam" id="TIGR00254">
    <property type="entry name" value="GGDEF"/>
    <property type="match status" value="1"/>
</dbReference>
<reference evidence="6" key="1">
    <citation type="submission" date="2009-07" db="EMBL/GenBank/DDBJ databases">
        <title>Complete sequence of Methylotenera mobilis JLW8.</title>
        <authorList>
            <consortium name="US DOE Joint Genome Institute"/>
            <person name="Lucas S."/>
            <person name="Copeland A."/>
            <person name="Lapidus A."/>
            <person name="Glavina del Rio T."/>
            <person name="Tice H."/>
            <person name="Bruce D."/>
            <person name="Goodwin L."/>
            <person name="Pitluck S."/>
            <person name="LaButti K.M."/>
            <person name="Clum A."/>
            <person name="Larimer F."/>
            <person name="Land M."/>
            <person name="Hauser L."/>
            <person name="Kyrpides N."/>
            <person name="Mikhailova N."/>
            <person name="Kayluzhnaya M."/>
            <person name="Chistoserdova L."/>
        </authorList>
    </citation>
    <scope>NUCLEOTIDE SEQUENCE [LARGE SCALE GENOMIC DNA]</scope>
    <source>
        <strain evidence="6">JLW8 / ATCC BAA-1282 / DSM 17540</strain>
    </source>
</reference>
<dbReference type="Pfam" id="PF08447">
    <property type="entry name" value="PAS_3"/>
    <property type="match status" value="1"/>
</dbReference>
<dbReference type="NCBIfam" id="TIGR00229">
    <property type="entry name" value="sensory_box"/>
    <property type="match status" value="2"/>
</dbReference>
<evidence type="ECO:0000259" key="2">
    <source>
        <dbReference type="PROSITE" id="PS50112"/>
    </source>
</evidence>
<dbReference type="InterPro" id="IPR000014">
    <property type="entry name" value="PAS"/>
</dbReference>
<dbReference type="PANTHER" id="PTHR46663:SF4">
    <property type="entry name" value="DIGUANYLATE CYCLASE DGCT-RELATED"/>
    <property type="match status" value="1"/>
</dbReference>
<name>C6WYA9_METML</name>
<keyword evidence="1" id="KW-0175">Coiled coil</keyword>
<dbReference type="Gene3D" id="3.30.70.270">
    <property type="match status" value="1"/>
</dbReference>
<dbReference type="RefSeq" id="WP_015832863.1">
    <property type="nucleotide sequence ID" value="NC_012968.1"/>
</dbReference>
<evidence type="ECO:0000259" key="3">
    <source>
        <dbReference type="PROSITE" id="PS50113"/>
    </source>
</evidence>
<gene>
    <name evidence="5" type="ordered locus">Mmol_1925</name>
</gene>
<dbReference type="HOGENOM" id="CLU_000445_11_4_4"/>
<dbReference type="Pfam" id="PF00990">
    <property type="entry name" value="GGDEF"/>
    <property type="match status" value="1"/>
</dbReference>
<dbReference type="InterPro" id="IPR000700">
    <property type="entry name" value="PAS-assoc_C"/>
</dbReference>
<dbReference type="InterPro" id="IPR013655">
    <property type="entry name" value="PAS_fold_3"/>
</dbReference>
<dbReference type="PANTHER" id="PTHR46663">
    <property type="entry name" value="DIGUANYLATE CYCLASE DGCT-RELATED"/>
    <property type="match status" value="1"/>
</dbReference>
<evidence type="ECO:0000313" key="5">
    <source>
        <dbReference type="EMBL" id="ACT48828.1"/>
    </source>
</evidence>
<dbReference type="Gene3D" id="3.30.450.20">
    <property type="entry name" value="PAS domain"/>
    <property type="match status" value="3"/>
</dbReference>
<dbReference type="PROSITE" id="PS50887">
    <property type="entry name" value="GGDEF"/>
    <property type="match status" value="1"/>
</dbReference>
<dbReference type="Proteomes" id="UP000002742">
    <property type="component" value="Chromosome"/>
</dbReference>